<evidence type="ECO:0000256" key="3">
    <source>
        <dbReference type="ARBA" id="ARBA00022692"/>
    </source>
</evidence>
<proteinExistence type="inferred from homology"/>
<accession>A0A6D2IV26</accession>
<dbReference type="InterPro" id="IPR007749">
    <property type="entry name" value="DUF677"/>
</dbReference>
<dbReference type="PANTHER" id="PTHR31113:SF13">
    <property type="entry name" value="(RAPE) HYPOTHETICAL PROTEIN"/>
    <property type="match status" value="1"/>
</dbReference>
<evidence type="ECO:0000256" key="2">
    <source>
        <dbReference type="ARBA" id="ARBA00009074"/>
    </source>
</evidence>
<keyword evidence="5" id="KW-0472">Membrane</keyword>
<dbReference type="Proteomes" id="UP000467841">
    <property type="component" value="Unassembled WGS sequence"/>
</dbReference>
<dbReference type="EMBL" id="CACVBM020001109">
    <property type="protein sequence ID" value="CAA7031678.1"/>
    <property type="molecule type" value="Genomic_DNA"/>
</dbReference>
<evidence type="ECO:0000313" key="7">
    <source>
        <dbReference type="Proteomes" id="UP000467841"/>
    </source>
</evidence>
<keyword evidence="4" id="KW-1133">Transmembrane helix</keyword>
<comment type="similarity">
    <text evidence="2">Belongs to the UPF0496 family.</text>
</comment>
<evidence type="ECO:0000256" key="4">
    <source>
        <dbReference type="ARBA" id="ARBA00022989"/>
    </source>
</evidence>
<comment type="caution">
    <text evidence="6">The sequence shown here is derived from an EMBL/GenBank/DDBJ whole genome shotgun (WGS) entry which is preliminary data.</text>
</comment>
<dbReference type="PANTHER" id="PTHR31113">
    <property type="entry name" value="UPF0496 PROTEIN 3-RELATED"/>
    <property type="match status" value="1"/>
</dbReference>
<evidence type="ECO:0000256" key="1">
    <source>
        <dbReference type="ARBA" id="ARBA00004141"/>
    </source>
</evidence>
<protein>
    <submittedName>
        <fullName evidence="6">Uncharacterized protein</fullName>
    </submittedName>
</protein>
<dbReference type="AlphaFoldDB" id="A0A6D2IV26"/>
<dbReference type="OrthoDB" id="1086152at2759"/>
<organism evidence="6 7">
    <name type="scientific">Microthlaspi erraticum</name>
    <dbReference type="NCBI Taxonomy" id="1685480"/>
    <lineage>
        <taxon>Eukaryota</taxon>
        <taxon>Viridiplantae</taxon>
        <taxon>Streptophyta</taxon>
        <taxon>Embryophyta</taxon>
        <taxon>Tracheophyta</taxon>
        <taxon>Spermatophyta</taxon>
        <taxon>Magnoliopsida</taxon>
        <taxon>eudicotyledons</taxon>
        <taxon>Gunneridae</taxon>
        <taxon>Pentapetalae</taxon>
        <taxon>rosids</taxon>
        <taxon>malvids</taxon>
        <taxon>Brassicales</taxon>
        <taxon>Brassicaceae</taxon>
        <taxon>Coluteocarpeae</taxon>
        <taxon>Microthlaspi</taxon>
    </lineage>
</organism>
<dbReference type="Pfam" id="PF05055">
    <property type="entry name" value="DUF677"/>
    <property type="match status" value="1"/>
</dbReference>
<keyword evidence="7" id="KW-1185">Reference proteome</keyword>
<reference evidence="6" key="1">
    <citation type="submission" date="2020-01" db="EMBL/GenBank/DDBJ databases">
        <authorList>
            <person name="Mishra B."/>
        </authorList>
    </citation>
    <scope>NUCLEOTIDE SEQUENCE [LARGE SCALE GENOMIC DNA]</scope>
</reference>
<name>A0A6D2IV26_9BRAS</name>
<evidence type="ECO:0000256" key="5">
    <source>
        <dbReference type="ARBA" id="ARBA00023136"/>
    </source>
</evidence>
<comment type="subcellular location">
    <subcellularLocation>
        <location evidence="1">Membrane</location>
        <topology evidence="1">Multi-pass membrane protein</topology>
    </subcellularLocation>
</comment>
<evidence type="ECO:0000313" key="6">
    <source>
        <dbReference type="EMBL" id="CAA7031678.1"/>
    </source>
</evidence>
<sequence>MNAYAKACEKDADLKSFDESLHEGTNEVISVLGAVTDENQFLSLDKLLVAWNFLLKMNENVFEKEYDKAAKRQIGLVLSLESSMQVNIKAMETIRIQVDSLRIVLDSIHLNVDFVLDREEEEEATRLAMQEIKKVVDEFSVKIKEVGENTARCSQCIATGRVIVLQYIIIQTK</sequence>
<keyword evidence="3" id="KW-0812">Transmembrane</keyword>
<gene>
    <name evidence="6" type="ORF">MERR_LOCUS18913</name>
</gene>
<dbReference type="GO" id="GO:0016020">
    <property type="term" value="C:membrane"/>
    <property type="evidence" value="ECO:0007669"/>
    <property type="project" value="UniProtKB-SubCell"/>
</dbReference>